<dbReference type="PROSITE" id="PS00194">
    <property type="entry name" value="THIOREDOXIN_1"/>
    <property type="match status" value="1"/>
</dbReference>
<gene>
    <name evidence="10" type="primary">trxA</name>
    <name evidence="10" type="ORF">WMO26_06170</name>
</gene>
<evidence type="ECO:0000256" key="5">
    <source>
        <dbReference type="ARBA" id="ARBA00023157"/>
    </source>
</evidence>
<evidence type="ECO:0000313" key="11">
    <source>
        <dbReference type="Proteomes" id="UP001489509"/>
    </source>
</evidence>
<accession>A0ABV1DZE0</accession>
<comment type="similarity">
    <text evidence="1 8">Belongs to the thioredoxin family.</text>
</comment>
<protein>
    <recommendedName>
        <fullName evidence="2 7">Thioredoxin</fullName>
    </recommendedName>
</protein>
<evidence type="ECO:0000256" key="3">
    <source>
        <dbReference type="ARBA" id="ARBA00022448"/>
    </source>
</evidence>
<dbReference type="InterPro" id="IPR005746">
    <property type="entry name" value="Thioredoxin"/>
</dbReference>
<name>A0ABV1DZE0_9FIRM</name>
<comment type="caution">
    <text evidence="10">The sequence shown here is derived from an EMBL/GenBank/DDBJ whole genome shotgun (WGS) entry which is preliminary data.</text>
</comment>
<dbReference type="InterPro" id="IPR036249">
    <property type="entry name" value="Thioredoxin-like_sf"/>
</dbReference>
<dbReference type="PROSITE" id="PS51352">
    <property type="entry name" value="THIOREDOXIN_2"/>
    <property type="match status" value="1"/>
</dbReference>
<proteinExistence type="inferred from homology"/>
<dbReference type="RefSeq" id="WP_349218955.1">
    <property type="nucleotide sequence ID" value="NZ_JBBMFD010000007.1"/>
</dbReference>
<dbReference type="EMBL" id="JBBMFD010000007">
    <property type="protein sequence ID" value="MEQ2440410.1"/>
    <property type="molecule type" value="Genomic_DNA"/>
</dbReference>
<keyword evidence="3" id="KW-0813">Transport</keyword>
<evidence type="ECO:0000256" key="8">
    <source>
        <dbReference type="PIRNR" id="PIRNR000077"/>
    </source>
</evidence>
<dbReference type="SUPFAM" id="SSF52833">
    <property type="entry name" value="Thioredoxin-like"/>
    <property type="match status" value="1"/>
</dbReference>
<keyword evidence="4" id="KW-0249">Electron transport</keyword>
<dbReference type="PANTHER" id="PTHR45663">
    <property type="entry name" value="GEO12009P1"/>
    <property type="match status" value="1"/>
</dbReference>
<reference evidence="10 11" key="1">
    <citation type="submission" date="2024-03" db="EMBL/GenBank/DDBJ databases">
        <title>Human intestinal bacterial collection.</title>
        <authorList>
            <person name="Pauvert C."/>
            <person name="Hitch T.C.A."/>
            <person name="Clavel T."/>
        </authorList>
    </citation>
    <scope>NUCLEOTIDE SEQUENCE [LARGE SCALE GENOMIC DNA]</scope>
    <source>
        <strain evidence="10 11">CLA-JM-H44</strain>
    </source>
</reference>
<evidence type="ECO:0000256" key="1">
    <source>
        <dbReference type="ARBA" id="ARBA00008987"/>
    </source>
</evidence>
<feature type="domain" description="Thioredoxin" evidence="9">
    <location>
        <begin position="1"/>
        <end position="109"/>
    </location>
</feature>
<evidence type="ECO:0000256" key="6">
    <source>
        <dbReference type="ARBA" id="ARBA00023284"/>
    </source>
</evidence>
<dbReference type="PIRSF" id="PIRSF000077">
    <property type="entry name" value="Thioredoxin"/>
    <property type="match status" value="1"/>
</dbReference>
<keyword evidence="6" id="KW-0676">Redox-active center</keyword>
<evidence type="ECO:0000256" key="4">
    <source>
        <dbReference type="ARBA" id="ARBA00022982"/>
    </source>
</evidence>
<evidence type="ECO:0000259" key="9">
    <source>
        <dbReference type="PROSITE" id="PS51352"/>
    </source>
</evidence>
<dbReference type="Pfam" id="PF00085">
    <property type="entry name" value="Thioredoxin"/>
    <property type="match status" value="1"/>
</dbReference>
<dbReference type="NCBIfam" id="TIGR01068">
    <property type="entry name" value="thioredoxin"/>
    <property type="match status" value="1"/>
</dbReference>
<keyword evidence="11" id="KW-1185">Reference proteome</keyword>
<evidence type="ECO:0000256" key="2">
    <source>
        <dbReference type="ARBA" id="ARBA00020570"/>
    </source>
</evidence>
<dbReference type="PANTHER" id="PTHR45663:SF11">
    <property type="entry name" value="GEO12009P1"/>
    <property type="match status" value="1"/>
</dbReference>
<dbReference type="InterPro" id="IPR017937">
    <property type="entry name" value="Thioredoxin_CS"/>
</dbReference>
<organism evidence="10 11">
    <name type="scientific">Solibaculum intestinale</name>
    <dbReference type="NCBI Taxonomy" id="3133165"/>
    <lineage>
        <taxon>Bacteria</taxon>
        <taxon>Bacillati</taxon>
        <taxon>Bacillota</taxon>
        <taxon>Clostridia</taxon>
        <taxon>Eubacteriales</taxon>
        <taxon>Oscillospiraceae</taxon>
        <taxon>Solibaculum</taxon>
    </lineage>
</organism>
<keyword evidence="5" id="KW-1015">Disulfide bond</keyword>
<dbReference type="Gene3D" id="3.40.30.10">
    <property type="entry name" value="Glutaredoxin"/>
    <property type="match status" value="1"/>
</dbReference>
<dbReference type="PRINTS" id="PR00421">
    <property type="entry name" value="THIOREDOXIN"/>
</dbReference>
<evidence type="ECO:0000256" key="7">
    <source>
        <dbReference type="NCBIfam" id="TIGR01068"/>
    </source>
</evidence>
<sequence length="109" mass="12091">MSEMQALHLSKEDFEERILPAQTALVDFWASWCGPCRAVGPIVDRLAEQYDGKAVVGKVNIDEEMELAQQYGVSTIPSLLFFQNGKVVNTLVGARSEGEYQQALNELLS</sequence>
<dbReference type="CDD" id="cd02947">
    <property type="entry name" value="TRX_family"/>
    <property type="match status" value="1"/>
</dbReference>
<dbReference type="Proteomes" id="UP001489509">
    <property type="component" value="Unassembled WGS sequence"/>
</dbReference>
<evidence type="ECO:0000313" key="10">
    <source>
        <dbReference type="EMBL" id="MEQ2440410.1"/>
    </source>
</evidence>
<dbReference type="InterPro" id="IPR013766">
    <property type="entry name" value="Thioredoxin_domain"/>
</dbReference>